<evidence type="ECO:0000256" key="8">
    <source>
        <dbReference type="PIRSR" id="PIRSR602401-1"/>
    </source>
</evidence>
<dbReference type="PANTHER" id="PTHR24286">
    <property type="entry name" value="CYTOCHROME P450 26"/>
    <property type="match status" value="1"/>
</dbReference>
<accession>S8EBJ6</accession>
<dbReference type="PANTHER" id="PTHR24286:SF24">
    <property type="entry name" value="LANOSTEROL 14-ALPHA DEMETHYLASE"/>
    <property type="match status" value="1"/>
</dbReference>
<keyword evidence="3 8" id="KW-0349">Heme</keyword>
<evidence type="ECO:0000256" key="5">
    <source>
        <dbReference type="ARBA" id="ARBA00023002"/>
    </source>
</evidence>
<dbReference type="PRINTS" id="PR00463">
    <property type="entry name" value="EP450I"/>
</dbReference>
<evidence type="ECO:0000256" key="2">
    <source>
        <dbReference type="ARBA" id="ARBA00010617"/>
    </source>
</evidence>
<keyword evidence="4 8" id="KW-0479">Metal-binding</keyword>
<gene>
    <name evidence="10" type="ORF">FOMPIDRAFT_1118666</name>
</gene>
<dbReference type="GO" id="GO:0005506">
    <property type="term" value="F:iron ion binding"/>
    <property type="evidence" value="ECO:0007669"/>
    <property type="project" value="InterPro"/>
</dbReference>
<dbReference type="GO" id="GO:0016705">
    <property type="term" value="F:oxidoreductase activity, acting on paired donors, with incorporation or reduction of molecular oxygen"/>
    <property type="evidence" value="ECO:0007669"/>
    <property type="project" value="InterPro"/>
</dbReference>
<evidence type="ECO:0008006" key="12">
    <source>
        <dbReference type="Google" id="ProtNLM"/>
    </source>
</evidence>
<feature type="signal peptide" evidence="9">
    <location>
        <begin position="1"/>
        <end position="21"/>
    </location>
</feature>
<proteinExistence type="inferred from homology"/>
<dbReference type="GO" id="GO:0016125">
    <property type="term" value="P:sterol metabolic process"/>
    <property type="evidence" value="ECO:0007669"/>
    <property type="project" value="TreeGrafter"/>
</dbReference>
<feature type="binding site" description="axial binding residue" evidence="8">
    <location>
        <position position="427"/>
    </location>
    <ligand>
        <name>heme</name>
        <dbReference type="ChEBI" id="CHEBI:30413"/>
    </ligand>
    <ligandPart>
        <name>Fe</name>
        <dbReference type="ChEBI" id="CHEBI:18248"/>
    </ligandPart>
</feature>
<evidence type="ECO:0000256" key="7">
    <source>
        <dbReference type="ARBA" id="ARBA00023033"/>
    </source>
</evidence>
<evidence type="ECO:0000313" key="10">
    <source>
        <dbReference type="EMBL" id="EPT02307.1"/>
    </source>
</evidence>
<keyword evidence="6 8" id="KW-0408">Iron</keyword>
<dbReference type="InterPro" id="IPR001128">
    <property type="entry name" value="Cyt_P450"/>
</dbReference>
<comment type="cofactor">
    <cofactor evidence="1 8">
        <name>heme</name>
        <dbReference type="ChEBI" id="CHEBI:30413"/>
    </cofactor>
</comment>
<evidence type="ECO:0000256" key="6">
    <source>
        <dbReference type="ARBA" id="ARBA00023004"/>
    </source>
</evidence>
<keyword evidence="11" id="KW-1185">Reference proteome</keyword>
<dbReference type="GO" id="GO:0004497">
    <property type="term" value="F:monooxygenase activity"/>
    <property type="evidence" value="ECO:0007669"/>
    <property type="project" value="UniProtKB-KW"/>
</dbReference>
<sequence length="507" mass="55529">MLSVVMFVIWLLMISTRKIEDDLPATLPECPLWNISPFFRRRFDFLQRGHNLTGESIYQFKLLKTTVIAVSGAPARHDFFTSRQLDLGAGFRVLSGTIPMFPGVTSNLEPSKVATIYRRLATVQNSANLERLIPKILEDVRKAVESWGTSGTLSPFDELPKITFQTNLRCLAPVELADDAAVAAHLRELYRTLDVSTTPASVLFPWLPSPSAIRKILTTKAIHDVISRAVDARLRGHVLPQDDALQLMIDNSDNRSIIVGFIMGLLVAGARSTGTTVSWLMTFLVAHPKWKEKAVAEFQHLLSSCNTLAEASHVSSAGDLPTPASVASALSAIPLTAWESETPVLDAIIRETLRLAQPHTALRQNTSPSPVHIAGKAVPPGAFAVYPFADVHLSAELYPDPWRFDPARAPSKMPFAWVGWGVGANVCLGQRLARLELKLVAAVLLLTFELDVVDTRGRVLRGVDVPRPDWNDALHCRPTEPCALRYRRCGREGADGGGNVSSGCQGM</sequence>
<keyword evidence="9" id="KW-0732">Signal</keyword>
<dbReference type="Proteomes" id="UP000015241">
    <property type="component" value="Unassembled WGS sequence"/>
</dbReference>
<reference evidence="10 11" key="1">
    <citation type="journal article" date="2012" name="Science">
        <title>The Paleozoic origin of enzymatic lignin decomposition reconstructed from 31 fungal genomes.</title>
        <authorList>
            <person name="Floudas D."/>
            <person name="Binder M."/>
            <person name="Riley R."/>
            <person name="Barry K."/>
            <person name="Blanchette R.A."/>
            <person name="Henrissat B."/>
            <person name="Martinez A.T."/>
            <person name="Otillar R."/>
            <person name="Spatafora J.W."/>
            <person name="Yadav J.S."/>
            <person name="Aerts A."/>
            <person name="Benoit I."/>
            <person name="Boyd A."/>
            <person name="Carlson A."/>
            <person name="Copeland A."/>
            <person name="Coutinho P.M."/>
            <person name="de Vries R.P."/>
            <person name="Ferreira P."/>
            <person name="Findley K."/>
            <person name="Foster B."/>
            <person name="Gaskell J."/>
            <person name="Glotzer D."/>
            <person name="Gorecki P."/>
            <person name="Heitman J."/>
            <person name="Hesse C."/>
            <person name="Hori C."/>
            <person name="Igarashi K."/>
            <person name="Jurgens J.A."/>
            <person name="Kallen N."/>
            <person name="Kersten P."/>
            <person name="Kohler A."/>
            <person name="Kuees U."/>
            <person name="Kumar T.K.A."/>
            <person name="Kuo A."/>
            <person name="LaButti K."/>
            <person name="Larrondo L.F."/>
            <person name="Lindquist E."/>
            <person name="Ling A."/>
            <person name="Lombard V."/>
            <person name="Lucas S."/>
            <person name="Lundell T."/>
            <person name="Martin R."/>
            <person name="McLaughlin D.J."/>
            <person name="Morgenstern I."/>
            <person name="Morin E."/>
            <person name="Murat C."/>
            <person name="Nagy L.G."/>
            <person name="Nolan M."/>
            <person name="Ohm R.A."/>
            <person name="Patyshakuliyeva A."/>
            <person name="Rokas A."/>
            <person name="Ruiz-Duenas F.J."/>
            <person name="Sabat G."/>
            <person name="Salamov A."/>
            <person name="Samejima M."/>
            <person name="Schmutz J."/>
            <person name="Slot J.C."/>
            <person name="St John F."/>
            <person name="Stenlid J."/>
            <person name="Sun H."/>
            <person name="Sun S."/>
            <person name="Syed K."/>
            <person name="Tsang A."/>
            <person name="Wiebenga A."/>
            <person name="Young D."/>
            <person name="Pisabarro A."/>
            <person name="Eastwood D.C."/>
            <person name="Martin F."/>
            <person name="Cullen D."/>
            <person name="Grigoriev I.V."/>
            <person name="Hibbett D.S."/>
        </authorList>
    </citation>
    <scope>NUCLEOTIDE SEQUENCE</scope>
    <source>
        <strain evidence="11">FP-58527</strain>
    </source>
</reference>
<evidence type="ECO:0000256" key="3">
    <source>
        <dbReference type="ARBA" id="ARBA00022617"/>
    </source>
</evidence>
<dbReference type="EMBL" id="KE504136">
    <property type="protein sequence ID" value="EPT02307.1"/>
    <property type="molecule type" value="Genomic_DNA"/>
</dbReference>
<dbReference type="HOGENOM" id="CLU_033574_2_0_1"/>
<dbReference type="SUPFAM" id="SSF48264">
    <property type="entry name" value="Cytochrome P450"/>
    <property type="match status" value="1"/>
</dbReference>
<dbReference type="InterPro" id="IPR002401">
    <property type="entry name" value="Cyt_P450_E_grp-I"/>
</dbReference>
<evidence type="ECO:0000313" key="11">
    <source>
        <dbReference type="Proteomes" id="UP000015241"/>
    </source>
</evidence>
<evidence type="ECO:0000256" key="4">
    <source>
        <dbReference type="ARBA" id="ARBA00022723"/>
    </source>
</evidence>
<dbReference type="Gene3D" id="1.10.630.10">
    <property type="entry name" value="Cytochrome P450"/>
    <property type="match status" value="1"/>
</dbReference>
<evidence type="ECO:0000256" key="9">
    <source>
        <dbReference type="SAM" id="SignalP"/>
    </source>
</evidence>
<evidence type="ECO:0000256" key="1">
    <source>
        <dbReference type="ARBA" id="ARBA00001971"/>
    </source>
</evidence>
<dbReference type="Pfam" id="PF00067">
    <property type="entry name" value="p450"/>
    <property type="match status" value="2"/>
</dbReference>
<keyword evidence="5" id="KW-0560">Oxidoreductase</keyword>
<keyword evidence="7" id="KW-0503">Monooxygenase</keyword>
<dbReference type="GO" id="GO:0020037">
    <property type="term" value="F:heme binding"/>
    <property type="evidence" value="ECO:0007669"/>
    <property type="project" value="InterPro"/>
</dbReference>
<dbReference type="PRINTS" id="PR00385">
    <property type="entry name" value="P450"/>
</dbReference>
<comment type="similarity">
    <text evidence="2">Belongs to the cytochrome P450 family.</text>
</comment>
<protein>
    <recommendedName>
        <fullName evidence="12">Cytochrome P450</fullName>
    </recommendedName>
</protein>
<dbReference type="eggNOG" id="KOG0684">
    <property type="taxonomic scope" value="Eukaryota"/>
</dbReference>
<dbReference type="AlphaFoldDB" id="S8EBJ6"/>
<dbReference type="InParanoid" id="S8EBJ6"/>
<dbReference type="STRING" id="743788.S8EBJ6"/>
<organism evidence="10 11">
    <name type="scientific">Fomitopsis schrenkii</name>
    <name type="common">Brown rot fungus</name>
    <dbReference type="NCBI Taxonomy" id="2126942"/>
    <lineage>
        <taxon>Eukaryota</taxon>
        <taxon>Fungi</taxon>
        <taxon>Dikarya</taxon>
        <taxon>Basidiomycota</taxon>
        <taxon>Agaricomycotina</taxon>
        <taxon>Agaricomycetes</taxon>
        <taxon>Polyporales</taxon>
        <taxon>Fomitopsis</taxon>
    </lineage>
</organism>
<dbReference type="OrthoDB" id="1055148at2759"/>
<feature type="chain" id="PRO_5004550367" description="Cytochrome P450" evidence="9">
    <location>
        <begin position="22"/>
        <end position="507"/>
    </location>
</feature>
<name>S8EBJ6_FOMSC</name>
<dbReference type="InterPro" id="IPR036396">
    <property type="entry name" value="Cyt_P450_sf"/>
</dbReference>